<reference evidence="1" key="1">
    <citation type="journal article" date="2023" name="Front. Mar. Sci.">
        <title>A new Merluccius polli reference genome to investigate the effects of global change in West African waters.</title>
        <authorList>
            <person name="Mateo J.L."/>
            <person name="Blanco-Fernandez C."/>
            <person name="Garcia-Vazquez E."/>
            <person name="Machado-Schiaffino G."/>
        </authorList>
    </citation>
    <scope>NUCLEOTIDE SEQUENCE</scope>
    <source>
        <strain evidence="1">C29</strain>
        <tissue evidence="1">Fin</tissue>
    </source>
</reference>
<comment type="caution">
    <text evidence="1">The sequence shown here is derived from an EMBL/GenBank/DDBJ whole genome shotgun (WGS) entry which is preliminary data.</text>
</comment>
<protein>
    <submittedName>
        <fullName evidence="1">Uncharacterized protein</fullName>
    </submittedName>
</protein>
<accession>A0AA47N5P2</accession>
<dbReference type="EMBL" id="JAOPHQ010001143">
    <property type="protein sequence ID" value="KAK0152081.1"/>
    <property type="molecule type" value="Genomic_DNA"/>
</dbReference>
<dbReference type="Proteomes" id="UP001174136">
    <property type="component" value="Unassembled WGS sequence"/>
</dbReference>
<gene>
    <name evidence="1" type="ORF">N1851_006566</name>
</gene>
<evidence type="ECO:0000313" key="1">
    <source>
        <dbReference type="EMBL" id="KAK0152081.1"/>
    </source>
</evidence>
<sequence>MERCPLQWWSKREGAHARLARKYLSTPATTVACESWQLWETSDTVYHQICSPVTHGMDLSPTRHRDSSLAIPYASFPGQPYSALLLTLSASTQTVIQLRRRPFMVDVEHNSFVLK</sequence>
<proteinExistence type="predicted"/>
<dbReference type="PROSITE" id="PS51257">
    <property type="entry name" value="PROKAR_LIPOPROTEIN"/>
    <property type="match status" value="1"/>
</dbReference>
<evidence type="ECO:0000313" key="2">
    <source>
        <dbReference type="Proteomes" id="UP001174136"/>
    </source>
</evidence>
<dbReference type="AlphaFoldDB" id="A0AA47N5P2"/>
<organism evidence="1 2">
    <name type="scientific">Merluccius polli</name>
    <name type="common">Benguela hake</name>
    <name type="synonym">Merluccius cadenati</name>
    <dbReference type="NCBI Taxonomy" id="89951"/>
    <lineage>
        <taxon>Eukaryota</taxon>
        <taxon>Metazoa</taxon>
        <taxon>Chordata</taxon>
        <taxon>Craniata</taxon>
        <taxon>Vertebrata</taxon>
        <taxon>Euteleostomi</taxon>
        <taxon>Actinopterygii</taxon>
        <taxon>Neopterygii</taxon>
        <taxon>Teleostei</taxon>
        <taxon>Neoteleostei</taxon>
        <taxon>Acanthomorphata</taxon>
        <taxon>Zeiogadaria</taxon>
        <taxon>Gadariae</taxon>
        <taxon>Gadiformes</taxon>
        <taxon>Gadoidei</taxon>
        <taxon>Merlucciidae</taxon>
        <taxon>Merluccius</taxon>
    </lineage>
</organism>
<keyword evidence="2" id="KW-1185">Reference proteome</keyword>
<name>A0AA47N5P2_MERPO</name>